<comment type="caution">
    <text evidence="3">Lacks conserved residue(s) required for the propagation of feature annotation.</text>
</comment>
<dbReference type="InterPro" id="IPR036551">
    <property type="entry name" value="Flavin_trans-like"/>
</dbReference>
<dbReference type="RefSeq" id="WP_178138676.1">
    <property type="nucleotide sequence ID" value="NZ_FQUL01000004.1"/>
</dbReference>
<evidence type="ECO:0000256" key="2">
    <source>
        <dbReference type="ARBA" id="ARBA00023239"/>
    </source>
</evidence>
<organism evidence="7 8">
    <name type="scientific">Ferrithrix thermotolerans DSM 19514</name>
    <dbReference type="NCBI Taxonomy" id="1121881"/>
    <lineage>
        <taxon>Bacteria</taxon>
        <taxon>Bacillati</taxon>
        <taxon>Actinomycetota</taxon>
        <taxon>Acidimicrobiia</taxon>
        <taxon>Acidimicrobiales</taxon>
        <taxon>Acidimicrobiaceae</taxon>
        <taxon>Ferrithrix</taxon>
    </lineage>
</organism>
<dbReference type="Gene3D" id="3.40.50.1950">
    <property type="entry name" value="Flavin prenyltransferase-like"/>
    <property type="match status" value="1"/>
</dbReference>
<dbReference type="GO" id="GO:0015941">
    <property type="term" value="P:pantothenate catabolic process"/>
    <property type="evidence" value="ECO:0007669"/>
    <property type="project" value="InterPro"/>
</dbReference>
<dbReference type="AlphaFoldDB" id="A0A1M4T778"/>
<evidence type="ECO:0000256" key="1">
    <source>
        <dbReference type="ARBA" id="ARBA00022793"/>
    </source>
</evidence>
<comment type="pathway">
    <text evidence="3 4">Cofactor biosynthesis; coenzyme A biosynthesis; CoA from (R)-pantothenate: step 3/5.</text>
</comment>
<keyword evidence="2 3" id="KW-0456">Lyase</keyword>
<dbReference type="PANTHER" id="PTHR14359">
    <property type="entry name" value="HOMO-OLIGOMERIC FLAVIN CONTAINING CYS DECARBOXYLASE FAMILY"/>
    <property type="match status" value="1"/>
</dbReference>
<comment type="function">
    <text evidence="3">Catalyzes two sequential steps in the biosynthesis of coenzyme A. In the first step cysteine is conjugated to 4'-phosphopantothenate to form 4-phosphopantothenoylcysteine. In the second step the latter compound is decarboxylated to form 4'-phosphopantotheine.</text>
</comment>
<comment type="cofactor">
    <cofactor evidence="3">
        <name>Mg(2+)</name>
        <dbReference type="ChEBI" id="CHEBI:18420"/>
    </cofactor>
</comment>
<dbReference type="InterPro" id="IPR035929">
    <property type="entry name" value="CoaB-like_sf"/>
</dbReference>
<reference evidence="8" key="1">
    <citation type="submission" date="2016-11" db="EMBL/GenBank/DDBJ databases">
        <authorList>
            <person name="Varghese N."/>
            <person name="Submissions S."/>
        </authorList>
    </citation>
    <scope>NUCLEOTIDE SEQUENCE [LARGE SCALE GENOMIC DNA]</scope>
    <source>
        <strain evidence="8">DSM 19514</strain>
    </source>
</reference>
<evidence type="ECO:0000256" key="4">
    <source>
        <dbReference type="RuleBase" id="RU364078"/>
    </source>
</evidence>
<dbReference type="Pfam" id="PF02441">
    <property type="entry name" value="Flavoprotein"/>
    <property type="match status" value="1"/>
</dbReference>
<keyword evidence="8" id="KW-1185">Reference proteome</keyword>
<dbReference type="SUPFAM" id="SSF102645">
    <property type="entry name" value="CoaB-like"/>
    <property type="match status" value="1"/>
</dbReference>
<dbReference type="GO" id="GO:0004632">
    <property type="term" value="F:phosphopantothenate--cysteine ligase activity"/>
    <property type="evidence" value="ECO:0007669"/>
    <property type="project" value="UniProtKB-UniRule"/>
</dbReference>
<comment type="catalytic activity">
    <reaction evidence="3 4">
        <text>N-[(R)-4-phosphopantothenoyl]-L-cysteine + H(+) = (R)-4'-phosphopantetheine + CO2</text>
        <dbReference type="Rhea" id="RHEA:16793"/>
        <dbReference type="ChEBI" id="CHEBI:15378"/>
        <dbReference type="ChEBI" id="CHEBI:16526"/>
        <dbReference type="ChEBI" id="CHEBI:59458"/>
        <dbReference type="ChEBI" id="CHEBI:61723"/>
        <dbReference type="EC" id="4.1.1.36"/>
    </reaction>
</comment>
<keyword evidence="3" id="KW-0479">Metal-binding</keyword>
<keyword evidence="3 4" id="KW-0436">Ligase</keyword>
<dbReference type="UniPathway" id="UPA00241">
    <property type="reaction ID" value="UER00353"/>
</dbReference>
<keyword evidence="3 4" id="KW-0288">FMN</keyword>
<evidence type="ECO:0000313" key="7">
    <source>
        <dbReference type="EMBL" id="SHE40265.1"/>
    </source>
</evidence>
<comment type="catalytic activity">
    <reaction evidence="3 4">
        <text>(R)-4'-phosphopantothenate + L-cysteine + CTP = N-[(R)-4-phosphopantothenoyl]-L-cysteine + CMP + diphosphate + H(+)</text>
        <dbReference type="Rhea" id="RHEA:19397"/>
        <dbReference type="ChEBI" id="CHEBI:10986"/>
        <dbReference type="ChEBI" id="CHEBI:15378"/>
        <dbReference type="ChEBI" id="CHEBI:33019"/>
        <dbReference type="ChEBI" id="CHEBI:35235"/>
        <dbReference type="ChEBI" id="CHEBI:37563"/>
        <dbReference type="ChEBI" id="CHEBI:59458"/>
        <dbReference type="ChEBI" id="CHEBI:60377"/>
        <dbReference type="EC" id="6.3.2.5"/>
    </reaction>
</comment>
<feature type="binding site" evidence="3">
    <location>
        <begin position="300"/>
        <end position="303"/>
    </location>
    <ligand>
        <name>CTP</name>
        <dbReference type="ChEBI" id="CHEBI:37563"/>
    </ligand>
</feature>
<dbReference type="STRING" id="1121881.SAMN02745225_00530"/>
<dbReference type="InterPro" id="IPR005252">
    <property type="entry name" value="CoaBC"/>
</dbReference>
<evidence type="ECO:0000313" key="8">
    <source>
        <dbReference type="Proteomes" id="UP000184295"/>
    </source>
</evidence>
<proteinExistence type="inferred from homology"/>
<comment type="pathway">
    <text evidence="3 4">Cofactor biosynthesis; coenzyme A biosynthesis; CoA from (R)-pantothenate: step 2/5.</text>
</comment>
<dbReference type="GO" id="GO:0004633">
    <property type="term" value="F:phosphopantothenoylcysteine decarboxylase activity"/>
    <property type="evidence" value="ECO:0007669"/>
    <property type="project" value="UniProtKB-UniRule"/>
</dbReference>
<keyword evidence="3 4" id="KW-0285">Flavoprotein</keyword>
<comment type="function">
    <text evidence="4">Catalyzes two steps in the biosynthesis of coenzyme A. In the first step cysteine is conjugated to 4'-phosphopantothenate to form 4-phosphopantothenoylcysteine, in the latter compound is decarboxylated to form 4'-phosphopantotheine.</text>
</comment>
<dbReference type="Proteomes" id="UP000184295">
    <property type="component" value="Unassembled WGS sequence"/>
</dbReference>
<dbReference type="EC" id="4.1.1.36" evidence="3"/>
<dbReference type="SUPFAM" id="SSF52507">
    <property type="entry name" value="Homo-oligomeric flavin-containing Cys decarboxylases, HFCD"/>
    <property type="match status" value="1"/>
</dbReference>
<feature type="binding site" evidence="3">
    <location>
        <position position="337"/>
    </location>
    <ligand>
        <name>CTP</name>
        <dbReference type="ChEBI" id="CHEBI:37563"/>
    </ligand>
</feature>
<keyword evidence="1 3" id="KW-0210">Decarboxylase</keyword>
<sequence>MAKILLGVGGGIAAYKAVYLLRSLVASGHEVTPVLTEAGSHFIGAQTLSALASNPCLSGLFGESDPIPHTHLGRSVDLICVAPATADLIAKFANGIANDLLSATVMASRAKVVVAPAMHEEMWDSPAVQRNLQLLRDYGYLIVPPSYGPLAAGDVGRGRMAEPSVISLYVEVALEDRGISLWGKKVVVSAGGTREPIDPVRFIGNRSSGKQGLALAKVAAVLGAEVSLVTTVAQGSFPSVTEVLVSSAKEMDEALTNETAGADLVVMAAAVSDYRVKEPSRSKIKRESAAELNISLEANPDILKGLVKAKKDGSIYIGFAAETDDLEVNLRRKLESKGVDIMVGNDVTRPGAGFEHDTNSVVILSKDGQRAVFDDLSKEKIALEVLTFASRLFDRP</sequence>
<comment type="similarity">
    <text evidence="3 4">In the N-terminal section; belongs to the HFCD (homo-oligomeric flavin containing Cys decarboxylase) superfamily.</text>
</comment>
<dbReference type="GO" id="GO:0046872">
    <property type="term" value="F:metal ion binding"/>
    <property type="evidence" value="ECO:0007669"/>
    <property type="project" value="UniProtKB-KW"/>
</dbReference>
<dbReference type="InterPro" id="IPR007085">
    <property type="entry name" value="DNA/pantothenate-metab_flavo_C"/>
</dbReference>
<dbReference type="EC" id="6.3.2.5" evidence="3"/>
<dbReference type="GO" id="GO:0015937">
    <property type="term" value="P:coenzyme A biosynthetic process"/>
    <property type="evidence" value="ECO:0007669"/>
    <property type="project" value="UniProtKB-UniRule"/>
</dbReference>
<evidence type="ECO:0000256" key="3">
    <source>
        <dbReference type="HAMAP-Rule" id="MF_02225"/>
    </source>
</evidence>
<name>A0A1M4T778_9ACTN</name>
<feature type="binding site" evidence="3">
    <location>
        <position position="273"/>
    </location>
    <ligand>
        <name>CTP</name>
        <dbReference type="ChEBI" id="CHEBI:37563"/>
    </ligand>
</feature>
<dbReference type="EMBL" id="FQUL01000004">
    <property type="protein sequence ID" value="SHE40265.1"/>
    <property type="molecule type" value="Genomic_DNA"/>
</dbReference>
<feature type="region of interest" description="Phosphopantothenate--cysteine ligase" evidence="3">
    <location>
        <begin position="186"/>
        <end position="396"/>
    </location>
</feature>
<accession>A0A1M4T778</accession>
<gene>
    <name evidence="3" type="primary">coaBC</name>
    <name evidence="7" type="ORF">SAMN02745225_00530</name>
</gene>
<evidence type="ECO:0000259" key="6">
    <source>
        <dbReference type="Pfam" id="PF04127"/>
    </source>
</evidence>
<dbReference type="PANTHER" id="PTHR14359:SF6">
    <property type="entry name" value="PHOSPHOPANTOTHENOYLCYSTEINE DECARBOXYLASE"/>
    <property type="match status" value="1"/>
</dbReference>
<dbReference type="HAMAP" id="MF_02225">
    <property type="entry name" value="CoaBC"/>
    <property type="match status" value="1"/>
</dbReference>
<keyword evidence="3" id="KW-0511">Multifunctional enzyme</keyword>
<feature type="region of interest" description="Phosphopantothenoylcysteine decarboxylase" evidence="3">
    <location>
        <begin position="1"/>
        <end position="185"/>
    </location>
</feature>
<keyword evidence="3" id="KW-0460">Magnesium</keyword>
<protein>
    <recommendedName>
        <fullName evidence="3">Coenzyme A biosynthesis bifunctional protein CoaBC</fullName>
    </recommendedName>
    <alternativeName>
        <fullName evidence="3">DNA/pantothenate metabolism flavoprotein</fullName>
    </alternativeName>
    <alternativeName>
        <fullName evidence="3">Phosphopantothenoylcysteine synthetase/decarboxylase</fullName>
        <shortName evidence="3">PPCS-PPCDC</shortName>
    </alternativeName>
    <domain>
        <recommendedName>
            <fullName evidence="3">Phosphopantothenoylcysteine decarboxylase</fullName>
            <shortName evidence="3">PPC decarboxylase</shortName>
            <shortName evidence="3">PPC-DC</shortName>
            <ecNumber evidence="3">4.1.1.36</ecNumber>
        </recommendedName>
        <alternativeName>
            <fullName evidence="3">CoaC</fullName>
        </alternativeName>
    </domain>
    <domain>
        <recommendedName>
            <fullName evidence="3">Phosphopantothenate--cysteine ligase</fullName>
            <ecNumber evidence="3">6.3.2.5</ecNumber>
        </recommendedName>
        <alternativeName>
            <fullName evidence="3">CoaB</fullName>
        </alternativeName>
        <alternativeName>
            <fullName evidence="3">Phosphopantothenoylcysteine synthetase</fullName>
            <shortName evidence="3">PPC synthetase</shortName>
            <shortName evidence="3">PPC-S</shortName>
        </alternativeName>
    </domain>
</protein>
<comment type="cofactor">
    <cofactor evidence="3">
        <name>FMN</name>
        <dbReference type="ChEBI" id="CHEBI:58210"/>
    </cofactor>
    <text evidence="3">Binds 1 FMN per subunit.</text>
</comment>
<feature type="binding site" evidence="3">
    <location>
        <position position="283"/>
    </location>
    <ligand>
        <name>CTP</name>
        <dbReference type="ChEBI" id="CHEBI:37563"/>
    </ligand>
</feature>
<evidence type="ECO:0000259" key="5">
    <source>
        <dbReference type="Pfam" id="PF02441"/>
    </source>
</evidence>
<dbReference type="GO" id="GO:0071513">
    <property type="term" value="C:phosphopantothenoylcysteine decarboxylase complex"/>
    <property type="evidence" value="ECO:0007669"/>
    <property type="project" value="TreeGrafter"/>
</dbReference>
<dbReference type="Pfam" id="PF04127">
    <property type="entry name" value="DFP"/>
    <property type="match status" value="1"/>
</dbReference>
<feature type="binding site" evidence="3">
    <location>
        <position position="333"/>
    </location>
    <ligand>
        <name>CTP</name>
        <dbReference type="ChEBI" id="CHEBI:37563"/>
    </ligand>
</feature>
<dbReference type="NCBIfam" id="TIGR00521">
    <property type="entry name" value="coaBC_dfp"/>
    <property type="match status" value="1"/>
</dbReference>
<dbReference type="InterPro" id="IPR003382">
    <property type="entry name" value="Flavoprotein"/>
</dbReference>
<comment type="similarity">
    <text evidence="3 4">In the C-terminal section; belongs to the PPC synthetase family.</text>
</comment>
<dbReference type="GO" id="GO:0010181">
    <property type="term" value="F:FMN binding"/>
    <property type="evidence" value="ECO:0007669"/>
    <property type="project" value="UniProtKB-UniRule"/>
</dbReference>
<feature type="domain" description="Flavoprotein" evidence="5">
    <location>
        <begin position="3"/>
        <end position="163"/>
    </location>
</feature>
<feature type="domain" description="DNA/pantothenate metabolism flavoprotein C-terminal" evidence="6">
    <location>
        <begin position="182"/>
        <end position="387"/>
    </location>
</feature>
<dbReference type="Gene3D" id="3.40.50.10300">
    <property type="entry name" value="CoaB-like"/>
    <property type="match status" value="1"/>
</dbReference>
<feature type="binding site" evidence="3">
    <location>
        <position position="319"/>
    </location>
    <ligand>
        <name>CTP</name>
        <dbReference type="ChEBI" id="CHEBI:37563"/>
    </ligand>
</feature>